<gene>
    <name evidence="1" type="ORF">RFULGI_LOCUS4329</name>
</gene>
<reference evidence="1" key="1">
    <citation type="submission" date="2021-06" db="EMBL/GenBank/DDBJ databases">
        <authorList>
            <person name="Kallberg Y."/>
            <person name="Tangrot J."/>
            <person name="Rosling A."/>
        </authorList>
    </citation>
    <scope>NUCLEOTIDE SEQUENCE</scope>
    <source>
        <strain evidence="1">IN212</strain>
    </source>
</reference>
<accession>A0A9N9AXA9</accession>
<dbReference type="EMBL" id="CAJVPZ010004272">
    <property type="protein sequence ID" value="CAG8543534.1"/>
    <property type="molecule type" value="Genomic_DNA"/>
</dbReference>
<name>A0A9N9AXA9_9GLOM</name>
<evidence type="ECO:0000313" key="1">
    <source>
        <dbReference type="EMBL" id="CAG8543534.1"/>
    </source>
</evidence>
<protein>
    <submittedName>
        <fullName evidence="1">10296_t:CDS:1</fullName>
    </submittedName>
</protein>
<organism evidence="1 2">
    <name type="scientific">Racocetra fulgida</name>
    <dbReference type="NCBI Taxonomy" id="60492"/>
    <lineage>
        <taxon>Eukaryota</taxon>
        <taxon>Fungi</taxon>
        <taxon>Fungi incertae sedis</taxon>
        <taxon>Mucoromycota</taxon>
        <taxon>Glomeromycotina</taxon>
        <taxon>Glomeromycetes</taxon>
        <taxon>Diversisporales</taxon>
        <taxon>Gigasporaceae</taxon>
        <taxon>Racocetra</taxon>
    </lineage>
</organism>
<dbReference type="Proteomes" id="UP000789396">
    <property type="component" value="Unassembled WGS sequence"/>
</dbReference>
<dbReference type="InterPro" id="IPR036388">
    <property type="entry name" value="WH-like_DNA-bd_sf"/>
</dbReference>
<keyword evidence="2" id="KW-1185">Reference proteome</keyword>
<sequence length="99" mass="11101">MDSFDKRRTLVKFLCENGHKKVQTLRKVTGFPSTTLYRCVAGLEQTDEIKIIKSPGHPEYLSSTQKKKLENLVKKERSVTSKEAAAALNSTYPSLNIAS</sequence>
<proteinExistence type="predicted"/>
<dbReference type="AlphaFoldDB" id="A0A9N9AXA9"/>
<evidence type="ECO:0000313" key="2">
    <source>
        <dbReference type="Proteomes" id="UP000789396"/>
    </source>
</evidence>
<comment type="caution">
    <text evidence="1">The sequence shown here is derived from an EMBL/GenBank/DDBJ whole genome shotgun (WGS) entry which is preliminary data.</text>
</comment>
<dbReference type="Gene3D" id="1.10.10.10">
    <property type="entry name" value="Winged helix-like DNA-binding domain superfamily/Winged helix DNA-binding domain"/>
    <property type="match status" value="1"/>
</dbReference>